<keyword evidence="9" id="KW-0012">Acyltransferase</keyword>
<dbReference type="GO" id="GO:0043161">
    <property type="term" value="P:proteasome-mediated ubiquitin-dependent protein catabolic process"/>
    <property type="evidence" value="ECO:0007669"/>
    <property type="project" value="TreeGrafter"/>
</dbReference>
<dbReference type="GO" id="GO:0051865">
    <property type="term" value="P:protein autoubiquitination"/>
    <property type="evidence" value="ECO:0007669"/>
    <property type="project" value="TreeGrafter"/>
</dbReference>
<evidence type="ECO:0000256" key="3">
    <source>
        <dbReference type="ARBA" id="ARBA00013646"/>
    </source>
</evidence>
<evidence type="ECO:0000313" key="10">
    <source>
        <dbReference type="Proteomes" id="UP000597762"/>
    </source>
</evidence>
<evidence type="ECO:0000256" key="2">
    <source>
        <dbReference type="ARBA" id="ARBA00012485"/>
    </source>
</evidence>
<sequence>MSSICCDKQAVPGYRNKTWSMLYAERLKNLGRFSIYLNVDRIQNETGYSNIRVQVDTSSVSITTGRGRGREWTWKLGIPDVTFHPASCRGLKCSQNGELHCTFQTTLPNLLLSPTRTPSVSNTLQSHMVDSLLLHQDRCSCRFCGKKILPTNKKFQRVLPLPSEAWMEMSGNHFCHKPDMSRMNTRRQHINSKGLLLPKIGDCLVGDLYFLVNSLDVDLGALTVEHKTAQILCKRCRTELGAIIKQTEDVSESDAEKFVCKIYSYSINLQPLMDETGEPLSCINRWTFTEESYLANYLTEQSRTFTSFKFIIESSKTENQPTMTCLVWLLDMIQVYELSDIPTAAEHKHVHELSLEPEVRQKILYRAKINGLPRASSKQNNVGDEVFNLWLNDSSVMPLTLSSRLTASLIQLLAYSTNSLPLSCRRINEFHVGFLRPP</sequence>
<dbReference type="Pfam" id="PF09814">
    <property type="entry name" value="HECT_2"/>
    <property type="match status" value="1"/>
</dbReference>
<dbReference type="GO" id="GO:0000151">
    <property type="term" value="C:ubiquitin ligase complex"/>
    <property type="evidence" value="ECO:0007669"/>
    <property type="project" value="TreeGrafter"/>
</dbReference>
<evidence type="ECO:0000256" key="7">
    <source>
        <dbReference type="ARBA" id="ARBA00053831"/>
    </source>
</evidence>
<dbReference type="PANTHER" id="PTHR31531:SF2">
    <property type="entry name" value="E3 UBIQUITIN-PROTEIN LIGASE E3D"/>
    <property type="match status" value="1"/>
</dbReference>
<name>A0A812EFQ5_ACAPH</name>
<dbReference type="GO" id="GO:0006513">
    <property type="term" value="P:protein monoubiquitination"/>
    <property type="evidence" value="ECO:0007669"/>
    <property type="project" value="TreeGrafter"/>
</dbReference>
<evidence type="ECO:0000313" key="9">
    <source>
        <dbReference type="EMBL" id="CAE1324751.1"/>
    </source>
</evidence>
<dbReference type="Proteomes" id="UP000597762">
    <property type="component" value="Unassembled WGS sequence"/>
</dbReference>
<comment type="caution">
    <text evidence="9">The sequence shown here is derived from an EMBL/GenBank/DDBJ whole genome shotgun (WGS) entry which is preliminary data.</text>
</comment>
<dbReference type="GO" id="GO:0061630">
    <property type="term" value="F:ubiquitin protein ligase activity"/>
    <property type="evidence" value="ECO:0007669"/>
    <property type="project" value="UniProtKB-EC"/>
</dbReference>
<dbReference type="GO" id="GO:0000209">
    <property type="term" value="P:protein polyubiquitination"/>
    <property type="evidence" value="ECO:0007669"/>
    <property type="project" value="TreeGrafter"/>
</dbReference>
<evidence type="ECO:0000256" key="1">
    <source>
        <dbReference type="ARBA" id="ARBA00000885"/>
    </source>
</evidence>
<dbReference type="AlphaFoldDB" id="A0A812EFQ5"/>
<dbReference type="GO" id="GO:0030332">
    <property type="term" value="F:cyclin binding"/>
    <property type="evidence" value="ECO:0007669"/>
    <property type="project" value="TreeGrafter"/>
</dbReference>
<dbReference type="GO" id="GO:0005829">
    <property type="term" value="C:cytosol"/>
    <property type="evidence" value="ECO:0007669"/>
    <property type="project" value="TreeGrafter"/>
</dbReference>
<organism evidence="9 10">
    <name type="scientific">Acanthosepion pharaonis</name>
    <name type="common">Pharaoh cuttlefish</name>
    <name type="synonym">Sepia pharaonis</name>
    <dbReference type="NCBI Taxonomy" id="158019"/>
    <lineage>
        <taxon>Eukaryota</taxon>
        <taxon>Metazoa</taxon>
        <taxon>Spiralia</taxon>
        <taxon>Lophotrochozoa</taxon>
        <taxon>Mollusca</taxon>
        <taxon>Cephalopoda</taxon>
        <taxon>Coleoidea</taxon>
        <taxon>Decapodiformes</taxon>
        <taxon>Sepiida</taxon>
        <taxon>Sepiina</taxon>
        <taxon>Sepiidae</taxon>
        <taxon>Acanthosepion</taxon>
    </lineage>
</organism>
<evidence type="ECO:0000256" key="6">
    <source>
        <dbReference type="ARBA" id="ARBA00032298"/>
    </source>
</evidence>
<evidence type="ECO:0000256" key="8">
    <source>
        <dbReference type="ARBA" id="ARBA00064185"/>
    </source>
</evidence>
<comment type="catalytic activity">
    <reaction evidence="1">
        <text>S-ubiquitinyl-[E2 ubiquitin-conjugating enzyme]-L-cysteine + [acceptor protein]-L-lysine = [E2 ubiquitin-conjugating enzyme]-L-cysteine + N(6)-ubiquitinyl-[acceptor protein]-L-lysine.</text>
        <dbReference type="EC" id="2.3.2.26"/>
    </reaction>
</comment>
<gene>
    <name evidence="9" type="ORF">SPHA_74431</name>
</gene>
<comment type="function">
    <text evidence="7">E3 ubiquitin-protein ligase which accepts ubiquitin from specific E2 ubiquitin-conjugating enzymes, and transfers it to substrates, generally promoting their degradation by the proteasome. Independently of its E3 ubiquitin-protein ligase activity, acts as an inhibitor of CPSF3 endonuclease activity by blocking CPSF3 active site.</text>
</comment>
<keyword evidence="10" id="KW-1185">Reference proteome</keyword>
<dbReference type="GO" id="GO:0005634">
    <property type="term" value="C:nucleus"/>
    <property type="evidence" value="ECO:0007669"/>
    <property type="project" value="TreeGrafter"/>
</dbReference>
<evidence type="ECO:0000256" key="4">
    <source>
        <dbReference type="ARBA" id="ARBA00029737"/>
    </source>
</evidence>
<proteinExistence type="predicted"/>
<dbReference type="GO" id="GO:0031624">
    <property type="term" value="F:ubiquitin conjugating enzyme binding"/>
    <property type="evidence" value="ECO:0007669"/>
    <property type="project" value="TreeGrafter"/>
</dbReference>
<dbReference type="InterPro" id="IPR019193">
    <property type="entry name" value="UBQ-conj_enz_E2-bd_prot"/>
</dbReference>
<comment type="subunit">
    <text evidence="8">Interacts with UBE2C/UbcH10 (E2 ubiquitin-conjugating enzyme). In vitro, interacts with cyclin-B.</text>
</comment>
<protein>
    <recommendedName>
        <fullName evidence="3">E3 ubiquitin-protein ligase E3D</fullName>
        <ecNumber evidence="2">2.3.2.26</ecNumber>
    </recommendedName>
    <alternativeName>
        <fullName evidence="6">HECT-type E3 ubiquitin transferase E3D</fullName>
    </alternativeName>
    <alternativeName>
        <fullName evidence="5">UbcH10-binding protein with a HECT-like domain</fullName>
    </alternativeName>
    <alternativeName>
        <fullName evidence="4">Ubiquitin-conjugating enzyme E2C-binding protein</fullName>
    </alternativeName>
</protein>
<dbReference type="PANTHER" id="PTHR31531">
    <property type="entry name" value="E3 UBIQUITIN-PROTEIN LIGASE E3D FAMILY MEMBER"/>
    <property type="match status" value="1"/>
</dbReference>
<accession>A0A812EFQ5</accession>
<dbReference type="EMBL" id="CAHIKZ030005431">
    <property type="protein sequence ID" value="CAE1324751.1"/>
    <property type="molecule type" value="Genomic_DNA"/>
</dbReference>
<keyword evidence="9" id="KW-0808">Transferase</keyword>
<dbReference type="EC" id="2.3.2.26" evidence="2"/>
<evidence type="ECO:0000256" key="5">
    <source>
        <dbReference type="ARBA" id="ARBA00032234"/>
    </source>
</evidence>
<reference evidence="9" key="1">
    <citation type="submission" date="2021-01" db="EMBL/GenBank/DDBJ databases">
        <authorList>
            <person name="Li R."/>
            <person name="Bekaert M."/>
        </authorList>
    </citation>
    <scope>NUCLEOTIDE SEQUENCE</scope>
    <source>
        <strain evidence="9">Farmed</strain>
    </source>
</reference>
<dbReference type="OrthoDB" id="66510at2759"/>